<gene>
    <name evidence="6" type="ORF">K432DRAFT_425322</name>
</gene>
<accession>A0A8E2EBI7</accession>
<evidence type="ECO:0000256" key="1">
    <source>
        <dbReference type="ARBA" id="ARBA00006432"/>
    </source>
</evidence>
<proteinExistence type="inferred from homology"/>
<name>A0A8E2EBI7_9PEZI</name>
<reference evidence="6 7" key="1">
    <citation type="journal article" date="2016" name="Nat. Commun.">
        <title>Ectomycorrhizal ecology is imprinted in the genome of the dominant symbiotic fungus Cenococcum geophilum.</title>
        <authorList>
            <consortium name="DOE Joint Genome Institute"/>
            <person name="Peter M."/>
            <person name="Kohler A."/>
            <person name="Ohm R.A."/>
            <person name="Kuo A."/>
            <person name="Krutzmann J."/>
            <person name="Morin E."/>
            <person name="Arend M."/>
            <person name="Barry K.W."/>
            <person name="Binder M."/>
            <person name="Choi C."/>
            <person name="Clum A."/>
            <person name="Copeland A."/>
            <person name="Grisel N."/>
            <person name="Haridas S."/>
            <person name="Kipfer T."/>
            <person name="LaButti K."/>
            <person name="Lindquist E."/>
            <person name="Lipzen A."/>
            <person name="Maire R."/>
            <person name="Meier B."/>
            <person name="Mihaltcheva S."/>
            <person name="Molinier V."/>
            <person name="Murat C."/>
            <person name="Poggeler S."/>
            <person name="Quandt C.A."/>
            <person name="Sperisen C."/>
            <person name="Tritt A."/>
            <person name="Tisserant E."/>
            <person name="Crous P.W."/>
            <person name="Henrissat B."/>
            <person name="Nehls U."/>
            <person name="Egli S."/>
            <person name="Spatafora J.W."/>
            <person name="Grigoriev I.V."/>
            <person name="Martin F.M."/>
        </authorList>
    </citation>
    <scope>NUCLEOTIDE SEQUENCE [LARGE SCALE GENOMIC DNA]</scope>
    <source>
        <strain evidence="6 7">CBS 459.81</strain>
    </source>
</reference>
<dbReference type="AlphaFoldDB" id="A0A8E2EBI7"/>
<dbReference type="GO" id="GO:0019748">
    <property type="term" value="P:secondary metabolic process"/>
    <property type="evidence" value="ECO:0007669"/>
    <property type="project" value="TreeGrafter"/>
</dbReference>
<dbReference type="InterPro" id="IPR042099">
    <property type="entry name" value="ANL_N_sf"/>
</dbReference>
<keyword evidence="3" id="KW-1133">Transmembrane helix</keyword>
<keyword evidence="3" id="KW-0812">Transmembrane</keyword>
<dbReference type="Pfam" id="PF00501">
    <property type="entry name" value="AMP-binding"/>
    <property type="match status" value="1"/>
</dbReference>
<feature type="domain" description="AMP-binding enzyme C-terminal" evidence="5">
    <location>
        <begin position="449"/>
        <end position="531"/>
    </location>
</feature>
<keyword evidence="3" id="KW-0472">Membrane</keyword>
<dbReference type="SUPFAM" id="SSF56801">
    <property type="entry name" value="Acetyl-CoA synthetase-like"/>
    <property type="match status" value="1"/>
</dbReference>
<evidence type="ECO:0000256" key="2">
    <source>
        <dbReference type="ARBA" id="ARBA00022598"/>
    </source>
</evidence>
<dbReference type="PANTHER" id="PTHR24096:SF149">
    <property type="entry name" value="AMP-BINDING DOMAIN-CONTAINING PROTEIN-RELATED"/>
    <property type="match status" value="1"/>
</dbReference>
<organism evidence="6 7">
    <name type="scientific">Lepidopterella palustris CBS 459.81</name>
    <dbReference type="NCBI Taxonomy" id="1314670"/>
    <lineage>
        <taxon>Eukaryota</taxon>
        <taxon>Fungi</taxon>
        <taxon>Dikarya</taxon>
        <taxon>Ascomycota</taxon>
        <taxon>Pezizomycotina</taxon>
        <taxon>Dothideomycetes</taxon>
        <taxon>Pleosporomycetidae</taxon>
        <taxon>Mytilinidiales</taxon>
        <taxon>Argynnaceae</taxon>
        <taxon>Lepidopterella</taxon>
    </lineage>
</organism>
<dbReference type="InterPro" id="IPR020845">
    <property type="entry name" value="AMP-binding_CS"/>
</dbReference>
<comment type="similarity">
    <text evidence="1">Belongs to the ATP-dependent AMP-binding enzyme family.</text>
</comment>
<evidence type="ECO:0000259" key="4">
    <source>
        <dbReference type="Pfam" id="PF00501"/>
    </source>
</evidence>
<dbReference type="Proteomes" id="UP000250266">
    <property type="component" value="Unassembled WGS sequence"/>
</dbReference>
<dbReference type="Gene3D" id="3.40.50.12780">
    <property type="entry name" value="N-terminal domain of ligase-like"/>
    <property type="match status" value="1"/>
</dbReference>
<dbReference type="PANTHER" id="PTHR24096">
    <property type="entry name" value="LONG-CHAIN-FATTY-ACID--COA LIGASE"/>
    <property type="match status" value="1"/>
</dbReference>
<dbReference type="InterPro" id="IPR045851">
    <property type="entry name" value="AMP-bd_C_sf"/>
</dbReference>
<dbReference type="Gene3D" id="3.30.300.30">
    <property type="match status" value="1"/>
</dbReference>
<feature type="domain" description="AMP-dependent synthetase/ligase" evidence="4">
    <location>
        <begin position="31"/>
        <end position="398"/>
    </location>
</feature>
<dbReference type="EMBL" id="KV744938">
    <property type="protein sequence ID" value="OCK80965.1"/>
    <property type="molecule type" value="Genomic_DNA"/>
</dbReference>
<evidence type="ECO:0000259" key="5">
    <source>
        <dbReference type="Pfam" id="PF13193"/>
    </source>
</evidence>
<evidence type="ECO:0000256" key="3">
    <source>
        <dbReference type="SAM" id="Phobius"/>
    </source>
</evidence>
<evidence type="ECO:0000313" key="6">
    <source>
        <dbReference type="EMBL" id="OCK80965.1"/>
    </source>
</evidence>
<keyword evidence="2 6" id="KW-0436">Ligase</keyword>
<keyword evidence="7" id="KW-1185">Reference proteome</keyword>
<dbReference type="GO" id="GO:0016405">
    <property type="term" value="F:CoA-ligase activity"/>
    <property type="evidence" value="ECO:0007669"/>
    <property type="project" value="TreeGrafter"/>
</dbReference>
<protein>
    <submittedName>
        <fullName evidence="6">Acyl-CoA synthetases/AMP-acid ligases II</fullName>
    </submittedName>
</protein>
<dbReference type="InterPro" id="IPR025110">
    <property type="entry name" value="AMP-bd_C"/>
</dbReference>
<dbReference type="InterPro" id="IPR000873">
    <property type="entry name" value="AMP-dep_synth/lig_dom"/>
</dbReference>
<dbReference type="OrthoDB" id="1898221at2759"/>
<sequence length="556" mass="60278">MGEQVYESIFAPINVPQGLSISQFLVQYNPDDTPADKVIVEDFEGGRTVTYGGLREEAATGAAGLTATLGLGPGDVVAIYATNSVDYVVLAHSVLWFGGIVAGINPLASTHDLVHYIGSCEPKVIFADPSLRSRMDEAVSKYKSPNLQPVVVDLGGSSAKSFPSFFEHRHHGHPPMPPFDLTGKNSREHVSAILFSSGTSGKPKAVQWSHSSMIAQLLSSRAAQPELQNGGVREVFYAPFAHMFGLLGAVICPAYLGSYVLAMKRFEYRAYIEGCARIKATVMKMVPPTALAISKDPEIRKYDMSSVDYILCAGATLQVEVVHRLQELMKGCYITQGYGLSEAAVSGLKPSRSADKSGSVGRLFPSNRLRIVDDNLNDVPQGEPGEALIKGPTVFMSYKGNPEATAETFHNGWLRTGDVVAMDTDGFLWFHDRKKEMIKYKGNQVAPAELEDILSSHPDVLEAAVCGVFDASQQTEIPVGYVHLKDSIPEKQRQQVCEGIRKWVDGIVSPTKKLRGGVFYLPAIPKNPTGKVMRAHLPARLEAAAKAKAAMRAAKL</sequence>
<feature type="transmembrane region" description="Helical" evidence="3">
    <location>
        <begin position="236"/>
        <end position="262"/>
    </location>
</feature>
<dbReference type="Pfam" id="PF13193">
    <property type="entry name" value="AMP-binding_C"/>
    <property type="match status" value="1"/>
</dbReference>
<evidence type="ECO:0000313" key="7">
    <source>
        <dbReference type="Proteomes" id="UP000250266"/>
    </source>
</evidence>
<dbReference type="PROSITE" id="PS00455">
    <property type="entry name" value="AMP_BINDING"/>
    <property type="match status" value="1"/>
</dbReference>